<name>A0A6J4LEP7_9ACTN</name>
<dbReference type="AlphaFoldDB" id="A0A6J4LEP7"/>
<dbReference type="EMBL" id="CADCUE010000090">
    <property type="protein sequence ID" value="CAA9326834.1"/>
    <property type="molecule type" value="Genomic_DNA"/>
</dbReference>
<protein>
    <submittedName>
        <fullName evidence="2">Uncharacterized protein</fullName>
    </submittedName>
</protein>
<feature type="non-terminal residue" evidence="2">
    <location>
        <position position="73"/>
    </location>
</feature>
<organism evidence="2">
    <name type="scientific">uncultured Frankineae bacterium</name>
    <dbReference type="NCBI Taxonomy" id="437475"/>
    <lineage>
        <taxon>Bacteria</taxon>
        <taxon>Bacillati</taxon>
        <taxon>Actinomycetota</taxon>
        <taxon>Actinomycetes</taxon>
        <taxon>Frankiales</taxon>
        <taxon>environmental samples</taxon>
    </lineage>
</organism>
<gene>
    <name evidence="2" type="ORF">AVDCRST_MAG16-1091</name>
</gene>
<evidence type="ECO:0000313" key="2">
    <source>
        <dbReference type="EMBL" id="CAA9326834.1"/>
    </source>
</evidence>
<sequence length="73" mass="8391">WSSRRWEPGCASSRWWSRWRRSSTGRADSGTWAGRAPRRRSASGPCTPAPWRSRRHAAVPMHRRRPPRAGDAP</sequence>
<evidence type="ECO:0000256" key="1">
    <source>
        <dbReference type="SAM" id="MobiDB-lite"/>
    </source>
</evidence>
<feature type="compositionally biased region" description="Basic residues" evidence="1">
    <location>
        <begin position="52"/>
        <end position="67"/>
    </location>
</feature>
<reference evidence="2" key="1">
    <citation type="submission" date="2020-02" db="EMBL/GenBank/DDBJ databases">
        <authorList>
            <person name="Meier V. D."/>
        </authorList>
    </citation>
    <scope>NUCLEOTIDE SEQUENCE</scope>
    <source>
        <strain evidence="2">AVDCRST_MAG16</strain>
    </source>
</reference>
<accession>A0A6J4LEP7</accession>
<proteinExistence type="predicted"/>
<feature type="non-terminal residue" evidence="2">
    <location>
        <position position="1"/>
    </location>
</feature>
<feature type="region of interest" description="Disordered" evidence="1">
    <location>
        <begin position="21"/>
        <end position="73"/>
    </location>
</feature>